<gene>
    <name evidence="1" type="ORF">ACLFYP115_03213</name>
</gene>
<accession>A0A6N2WC86</accession>
<sequence>MPSGEKKYYKAIYIDLKMKALEKHFSAKNPQKAYQKILMEVFAEEAMELKVTQ</sequence>
<proteinExistence type="predicted"/>
<protein>
    <submittedName>
        <fullName evidence="1">Uncharacterized protein</fullName>
    </submittedName>
</protein>
<reference evidence="1" key="1">
    <citation type="submission" date="2019-11" db="EMBL/GenBank/DDBJ databases">
        <authorList>
            <person name="Feng L."/>
        </authorList>
    </citation>
    <scope>NUCLEOTIDE SEQUENCE</scope>
    <source>
        <strain evidence="1">AcaccaeLFYP115</strain>
    </source>
</reference>
<dbReference type="AlphaFoldDB" id="A0A6N2WC86"/>
<evidence type="ECO:0000313" key="1">
    <source>
        <dbReference type="EMBL" id="VYT39840.1"/>
    </source>
</evidence>
<organism evidence="1">
    <name type="scientific">Anaerostipes caccae</name>
    <dbReference type="NCBI Taxonomy" id="105841"/>
    <lineage>
        <taxon>Bacteria</taxon>
        <taxon>Bacillati</taxon>
        <taxon>Bacillota</taxon>
        <taxon>Clostridia</taxon>
        <taxon>Lachnospirales</taxon>
        <taxon>Lachnospiraceae</taxon>
        <taxon>Anaerostipes</taxon>
    </lineage>
</organism>
<name>A0A6N2WC86_9FIRM</name>
<dbReference type="RefSeq" id="WP_006568216.1">
    <property type="nucleotide sequence ID" value="NZ_CACRSQ010000010.1"/>
</dbReference>
<dbReference type="EMBL" id="CACRSQ010000010">
    <property type="protein sequence ID" value="VYT39840.1"/>
    <property type="molecule type" value="Genomic_DNA"/>
</dbReference>